<comment type="caution">
    <text evidence="1">The sequence shown here is derived from an EMBL/GenBank/DDBJ whole genome shotgun (WGS) entry which is preliminary data.</text>
</comment>
<feature type="non-terminal residue" evidence="1">
    <location>
        <position position="1"/>
    </location>
</feature>
<accession>A0A7J7N2D0</accession>
<name>A0A7J7N2D0_9MAGN</name>
<protein>
    <submittedName>
        <fullName evidence="1">Uncharacterized protein</fullName>
    </submittedName>
</protein>
<organism evidence="1 2">
    <name type="scientific">Kingdonia uniflora</name>
    <dbReference type="NCBI Taxonomy" id="39325"/>
    <lineage>
        <taxon>Eukaryota</taxon>
        <taxon>Viridiplantae</taxon>
        <taxon>Streptophyta</taxon>
        <taxon>Embryophyta</taxon>
        <taxon>Tracheophyta</taxon>
        <taxon>Spermatophyta</taxon>
        <taxon>Magnoliopsida</taxon>
        <taxon>Ranunculales</taxon>
        <taxon>Circaeasteraceae</taxon>
        <taxon>Kingdonia</taxon>
    </lineage>
</organism>
<evidence type="ECO:0000313" key="2">
    <source>
        <dbReference type="Proteomes" id="UP000541444"/>
    </source>
</evidence>
<sequence>DFSRASKGPSLSLSLSSFLQWVSNFSYLANCIVKALSLRDSSILCRSTLSSLSRSYN</sequence>
<gene>
    <name evidence="1" type="ORF">GIB67_009180</name>
</gene>
<reference evidence="1 2" key="1">
    <citation type="journal article" date="2020" name="IScience">
        <title>Genome Sequencing of the Endangered Kingdonia uniflora (Circaeasteraceae, Ranunculales) Reveals Potential Mechanisms of Evolutionary Specialization.</title>
        <authorList>
            <person name="Sun Y."/>
            <person name="Deng T."/>
            <person name="Zhang A."/>
            <person name="Moore M.J."/>
            <person name="Landis J.B."/>
            <person name="Lin N."/>
            <person name="Zhang H."/>
            <person name="Zhang X."/>
            <person name="Huang J."/>
            <person name="Zhang X."/>
            <person name="Sun H."/>
            <person name="Wang H."/>
        </authorList>
    </citation>
    <scope>NUCLEOTIDE SEQUENCE [LARGE SCALE GENOMIC DNA]</scope>
    <source>
        <strain evidence="1">TB1705</strain>
        <tissue evidence="1">Leaf</tissue>
    </source>
</reference>
<dbReference type="Proteomes" id="UP000541444">
    <property type="component" value="Unassembled WGS sequence"/>
</dbReference>
<dbReference type="AlphaFoldDB" id="A0A7J7N2D0"/>
<keyword evidence="2" id="KW-1185">Reference proteome</keyword>
<evidence type="ECO:0000313" key="1">
    <source>
        <dbReference type="EMBL" id="KAF6161293.1"/>
    </source>
</evidence>
<dbReference type="EMBL" id="JACGCM010001135">
    <property type="protein sequence ID" value="KAF6161293.1"/>
    <property type="molecule type" value="Genomic_DNA"/>
</dbReference>
<proteinExistence type="predicted"/>